<keyword evidence="4" id="KW-1185">Reference proteome</keyword>
<name>A0A923M6D0_9BURK</name>
<dbReference type="AlphaFoldDB" id="A0A923M6D0"/>
<comment type="caution">
    <text evidence="3">The sequence shown here is derived from an EMBL/GenBank/DDBJ whole genome shotgun (WGS) entry which is preliminary data.</text>
</comment>
<accession>A0A923M6D0</accession>
<keyword evidence="2" id="KW-0812">Transmembrane</keyword>
<organism evidence="3 4">
    <name type="scientific">Ramlibacter albus</name>
    <dbReference type="NCBI Taxonomy" id="2079448"/>
    <lineage>
        <taxon>Bacteria</taxon>
        <taxon>Pseudomonadati</taxon>
        <taxon>Pseudomonadota</taxon>
        <taxon>Betaproteobacteria</taxon>
        <taxon>Burkholderiales</taxon>
        <taxon>Comamonadaceae</taxon>
        <taxon>Ramlibacter</taxon>
    </lineage>
</organism>
<dbReference type="EMBL" id="JACORU010000003">
    <property type="protein sequence ID" value="MBC5765057.1"/>
    <property type="molecule type" value="Genomic_DNA"/>
</dbReference>
<proteinExistence type="predicted"/>
<gene>
    <name evidence="3" type="ORF">H8R02_11380</name>
</gene>
<dbReference type="Proteomes" id="UP000596827">
    <property type="component" value="Unassembled WGS sequence"/>
</dbReference>
<sequence>MQEPHAWPQYLEVNRLWTTAEIVACAAALLVGLPLVAVLVLSAEGGKPPKPPQAKLEPLVLPTVVVSAQREPGDAADTAVMGGPADAPRPPPRGVDP</sequence>
<feature type="compositionally biased region" description="Pro residues" evidence="1">
    <location>
        <begin position="87"/>
        <end position="97"/>
    </location>
</feature>
<evidence type="ECO:0000313" key="4">
    <source>
        <dbReference type="Proteomes" id="UP000596827"/>
    </source>
</evidence>
<protein>
    <submittedName>
        <fullName evidence="3">Uncharacterized protein</fullName>
    </submittedName>
</protein>
<feature type="region of interest" description="Disordered" evidence="1">
    <location>
        <begin position="71"/>
        <end position="97"/>
    </location>
</feature>
<dbReference type="RefSeq" id="WP_187081509.1">
    <property type="nucleotide sequence ID" value="NZ_JACORU010000003.1"/>
</dbReference>
<keyword evidence="2" id="KW-0472">Membrane</keyword>
<evidence type="ECO:0000313" key="3">
    <source>
        <dbReference type="EMBL" id="MBC5765057.1"/>
    </source>
</evidence>
<evidence type="ECO:0000256" key="2">
    <source>
        <dbReference type="SAM" id="Phobius"/>
    </source>
</evidence>
<evidence type="ECO:0000256" key="1">
    <source>
        <dbReference type="SAM" id="MobiDB-lite"/>
    </source>
</evidence>
<feature type="transmembrane region" description="Helical" evidence="2">
    <location>
        <begin position="20"/>
        <end position="41"/>
    </location>
</feature>
<reference evidence="3" key="1">
    <citation type="submission" date="2020-08" db="EMBL/GenBank/DDBJ databases">
        <title>Ramlibacter sp. GTP1 16S ribosomal RNA gene genome sequencing and assembly.</title>
        <authorList>
            <person name="Kang M."/>
        </authorList>
    </citation>
    <scope>NUCLEOTIDE SEQUENCE</scope>
    <source>
        <strain evidence="3">GTP1</strain>
    </source>
</reference>
<keyword evidence="2" id="KW-1133">Transmembrane helix</keyword>